<evidence type="ECO:0000313" key="2">
    <source>
        <dbReference type="Proteomes" id="UP001163823"/>
    </source>
</evidence>
<sequence length="70" mass="8478">MGDSYSITVENFCFYLLGSKETSSRRIPKEWERLMLNIQKVIFNLLHFRFCFKQMDQTDSSNKHEDMDNY</sequence>
<evidence type="ECO:0000313" key="1">
    <source>
        <dbReference type="EMBL" id="KAJ7981922.1"/>
    </source>
</evidence>
<reference evidence="1 2" key="1">
    <citation type="journal article" date="2023" name="Science">
        <title>Elucidation of the pathway for biosynthesis of saponin adjuvants from the soapbark tree.</title>
        <authorList>
            <person name="Reed J."/>
            <person name="Orme A."/>
            <person name="El-Demerdash A."/>
            <person name="Owen C."/>
            <person name="Martin L.B.B."/>
            <person name="Misra R.C."/>
            <person name="Kikuchi S."/>
            <person name="Rejzek M."/>
            <person name="Martin A.C."/>
            <person name="Harkess A."/>
            <person name="Leebens-Mack J."/>
            <person name="Louveau T."/>
            <person name="Stephenson M.J."/>
            <person name="Osbourn A."/>
        </authorList>
    </citation>
    <scope>NUCLEOTIDE SEQUENCE [LARGE SCALE GENOMIC DNA]</scope>
    <source>
        <strain evidence="1">S10</strain>
    </source>
</reference>
<comment type="caution">
    <text evidence="1">The sequence shown here is derived from an EMBL/GenBank/DDBJ whole genome shotgun (WGS) entry which is preliminary data.</text>
</comment>
<name>A0AAD7VN31_QUISA</name>
<organism evidence="1 2">
    <name type="scientific">Quillaja saponaria</name>
    <name type="common">Soap bark tree</name>
    <dbReference type="NCBI Taxonomy" id="32244"/>
    <lineage>
        <taxon>Eukaryota</taxon>
        <taxon>Viridiplantae</taxon>
        <taxon>Streptophyta</taxon>
        <taxon>Embryophyta</taxon>
        <taxon>Tracheophyta</taxon>
        <taxon>Spermatophyta</taxon>
        <taxon>Magnoliopsida</taxon>
        <taxon>eudicotyledons</taxon>
        <taxon>Gunneridae</taxon>
        <taxon>Pentapetalae</taxon>
        <taxon>rosids</taxon>
        <taxon>fabids</taxon>
        <taxon>Fabales</taxon>
        <taxon>Quillajaceae</taxon>
        <taxon>Quillaja</taxon>
    </lineage>
</organism>
<proteinExistence type="predicted"/>
<dbReference type="AlphaFoldDB" id="A0AAD7VN31"/>
<gene>
    <name evidence="1" type="ORF">O6P43_001118</name>
</gene>
<protein>
    <submittedName>
        <fullName evidence="1">Uncharacterized protein</fullName>
    </submittedName>
</protein>
<dbReference type="Proteomes" id="UP001163823">
    <property type="component" value="Chromosome 1"/>
</dbReference>
<accession>A0AAD7VN31</accession>
<dbReference type="KEGG" id="qsa:O6P43_001118"/>
<dbReference type="EMBL" id="JARAOO010000001">
    <property type="protein sequence ID" value="KAJ7981922.1"/>
    <property type="molecule type" value="Genomic_DNA"/>
</dbReference>
<keyword evidence="2" id="KW-1185">Reference proteome</keyword>